<dbReference type="EMBL" id="JAOAOG010000331">
    <property type="protein sequence ID" value="KAJ6227886.1"/>
    <property type="molecule type" value="Genomic_DNA"/>
</dbReference>
<sequence length="560" mass="68876">MNEEMNKIERKETISIKVYYDEDCRRFSVSENITYNEFCNLLEEILSVEFKKDQCALRYQDEEDEFIFFSTDLELSEAIKSAQTNEVPVLKLFVSSALELEQEREKEKEQEQEQEQDIEIEFEQERYYGSSDYSTSSEEDDLMIPYLPRKLYKELQEFLLQMQEDLDQLLKNELFTKLLESNYLQLLKEYQQIITNGEKQAKLFSNYLDKLLENVEIELEMKEKIKNVFVLIDQKMRKIKEDHPKFQFELIFKNISETPFPDLLNKIKEGCQNKFQRKVHKRKCKHKHKQKWKKYLKDNKEKNVNRKFKKEKKWKKYKNKKYGKKHHKYLKYKYRSGKMQCDDPMDDEFNKKKFHKCKNKCNRTRERERFGGRRRGRGGFGRRGRGRGRGRRRFGGRGRGSVRRFSDDFSINMKNNAYSKRNYWTKAYDRKFQKKKYSKEKKEQKRIERQQWKLYKKQLRKEKRDFKKQLRKQKKLFKNKLRKEKKQFKLQRKQNTKHYRKNNSKYYRNKFHQENVNKRPFYQEELTILENIGFVNRDLNLQLLKSYNGDVKQTIQALLY</sequence>
<dbReference type="InterPro" id="IPR009060">
    <property type="entry name" value="UBA-like_sf"/>
</dbReference>
<feature type="coiled-coil region" evidence="1">
    <location>
        <begin position="456"/>
        <end position="487"/>
    </location>
</feature>
<feature type="domain" description="PB1" evidence="3">
    <location>
        <begin position="13"/>
        <end position="97"/>
    </location>
</feature>
<evidence type="ECO:0000256" key="1">
    <source>
        <dbReference type="SAM" id="Coils"/>
    </source>
</evidence>
<dbReference type="PROSITE" id="PS51745">
    <property type="entry name" value="PB1"/>
    <property type="match status" value="1"/>
</dbReference>
<organism evidence="4 5">
    <name type="scientific">Anaeramoeba flamelloides</name>
    <dbReference type="NCBI Taxonomy" id="1746091"/>
    <lineage>
        <taxon>Eukaryota</taxon>
        <taxon>Metamonada</taxon>
        <taxon>Anaeramoebidae</taxon>
        <taxon>Anaeramoeba</taxon>
    </lineage>
</organism>
<comment type="caution">
    <text evidence="4">The sequence shown here is derived from an EMBL/GenBank/DDBJ whole genome shotgun (WGS) entry which is preliminary data.</text>
</comment>
<accession>A0ABQ8X5Q3</accession>
<dbReference type="InterPro" id="IPR053793">
    <property type="entry name" value="PB1-like"/>
</dbReference>
<dbReference type="Gene3D" id="1.10.8.10">
    <property type="entry name" value="DNA helicase RuvA subunit, C-terminal domain"/>
    <property type="match status" value="1"/>
</dbReference>
<dbReference type="CDD" id="cd05992">
    <property type="entry name" value="PB1"/>
    <property type="match status" value="1"/>
</dbReference>
<evidence type="ECO:0000256" key="2">
    <source>
        <dbReference type="SAM" id="MobiDB-lite"/>
    </source>
</evidence>
<protein>
    <recommendedName>
        <fullName evidence="3">PB1 domain-containing protein</fullName>
    </recommendedName>
</protein>
<dbReference type="Gene3D" id="3.10.20.90">
    <property type="entry name" value="Phosphatidylinositol 3-kinase Catalytic Subunit, Chain A, domain 1"/>
    <property type="match status" value="1"/>
</dbReference>
<dbReference type="Pfam" id="PF00564">
    <property type="entry name" value="PB1"/>
    <property type="match status" value="1"/>
</dbReference>
<reference evidence="4" key="1">
    <citation type="submission" date="2022-08" db="EMBL/GenBank/DDBJ databases">
        <title>Novel sulfate-reducing endosymbionts in the free-living metamonad Anaeramoeba.</title>
        <authorList>
            <person name="Jerlstrom-Hultqvist J."/>
            <person name="Cepicka I."/>
            <person name="Gallot-Lavallee L."/>
            <person name="Salas-Leiva D."/>
            <person name="Curtis B.A."/>
            <person name="Zahonova K."/>
            <person name="Pipaliya S."/>
            <person name="Dacks J."/>
            <person name="Roger A.J."/>
        </authorList>
    </citation>
    <scope>NUCLEOTIDE SEQUENCE</scope>
    <source>
        <strain evidence="4">Schooner1</strain>
    </source>
</reference>
<keyword evidence="5" id="KW-1185">Reference proteome</keyword>
<feature type="compositionally biased region" description="Basic residues" evidence="2">
    <location>
        <begin position="372"/>
        <end position="400"/>
    </location>
</feature>
<evidence type="ECO:0000313" key="5">
    <source>
        <dbReference type="Proteomes" id="UP001150062"/>
    </source>
</evidence>
<feature type="coiled-coil region" evidence="1">
    <location>
        <begin position="95"/>
        <end position="126"/>
    </location>
</feature>
<dbReference type="InterPro" id="IPR000270">
    <property type="entry name" value="PB1_dom"/>
</dbReference>
<gene>
    <name evidence="4" type="ORF">M0813_09300</name>
</gene>
<dbReference type="SUPFAM" id="SSF46934">
    <property type="entry name" value="UBA-like"/>
    <property type="match status" value="1"/>
</dbReference>
<name>A0ABQ8X5Q3_9EUKA</name>
<feature type="region of interest" description="Disordered" evidence="2">
    <location>
        <begin position="369"/>
        <end position="400"/>
    </location>
</feature>
<evidence type="ECO:0000313" key="4">
    <source>
        <dbReference type="EMBL" id="KAJ6227886.1"/>
    </source>
</evidence>
<proteinExistence type="predicted"/>
<evidence type="ECO:0000259" key="3">
    <source>
        <dbReference type="PROSITE" id="PS51745"/>
    </source>
</evidence>
<dbReference type="SMART" id="SM00666">
    <property type="entry name" value="PB1"/>
    <property type="match status" value="1"/>
</dbReference>
<dbReference type="Proteomes" id="UP001150062">
    <property type="component" value="Unassembled WGS sequence"/>
</dbReference>
<dbReference type="SUPFAM" id="SSF54277">
    <property type="entry name" value="CAD &amp; PB1 domains"/>
    <property type="match status" value="1"/>
</dbReference>
<keyword evidence="1" id="KW-0175">Coiled coil</keyword>